<protein>
    <recommendedName>
        <fullName evidence="3">site-specific DNA-methyltransferase (adenine-specific)</fullName>
        <ecNumber evidence="3">2.1.1.72</ecNumber>
    </recommendedName>
</protein>
<evidence type="ECO:0000256" key="5">
    <source>
        <dbReference type="ARBA" id="ARBA00022679"/>
    </source>
</evidence>
<evidence type="ECO:0000256" key="4">
    <source>
        <dbReference type="ARBA" id="ARBA00022603"/>
    </source>
</evidence>
<dbReference type="SUPFAM" id="SSF116734">
    <property type="entry name" value="DNA methylase specificity domain"/>
    <property type="match status" value="1"/>
</dbReference>
<keyword evidence="6" id="KW-0949">S-adenosyl-L-methionine</keyword>
<dbReference type="PRINTS" id="PR00507">
    <property type="entry name" value="N12N6MTFRASE"/>
</dbReference>
<dbReference type="SUPFAM" id="SSF53335">
    <property type="entry name" value="S-adenosyl-L-methionine-dependent methyltransferases"/>
    <property type="match status" value="1"/>
</dbReference>
<evidence type="ECO:0000259" key="11">
    <source>
        <dbReference type="Pfam" id="PF02384"/>
    </source>
</evidence>
<sequence>MNGEHRLFSNMEISRLLREPLGKMPASEVNAAFAALVFLRWADFEEAEHEAISAFEDPGYQARSTSRIGWRELSDKSRYGFEKTIRHLPDIVEDFAHSRNWMIANTAHHAASAILTLSQHSVEAVGRIIEWLAYQPFETPADRLAVRDMLDEVLKNNTDRFAGEFFTPTTIANLMVQIANPQRGEAVYDPCFGSAGLLTTALESVKKRKTLPVGSANQGPNQQQLGIAGMEINSSAFMIGVTRLGLSGVSHTHLANGNSLLEPERVQSDEGFDVVLANPPWGMKIDSYEVEQLYPIPTKDSSSLFLQHALTKLHAGGRCVMVVPPSLLFRGGREQHLREWLLREHRVEAIVAMPKGAFSPHTSIETCILLIRKGGSTERVRMVKPSLDKHEITEQTTGSFMEYSEIADAVQSPKTDSIHSWDVTISQIAEHEYDLTPKRRDRSALESILDSIPKEAELRLLSDCCDIMTGRNIRANDLMQSPPKSNFEPSGQTLFPDVEREEINPQRPFSFADEPITYVRIKDVEKGQATRGSSWLMPAVASTIDDKWRLRAGDILLSKSGTIGKAGIVRDGAVGGIAASGFFVLRVNEGTIDPHYLLAYLQGTEANAWMEDRSRGSAAKNLSVRAIKDLPVALPPLQIQQRIADQHRKFGIDALTYLAELLSEDDSQSLASELNDWVSHHLKSVEGYEGDLSSRKVLELLEGVAASECPVKICKECKHPYHLDRTTNYLNSPENYAAGIATHCLACWLDVGPGSDTVESLSEQSPLVPWALAFSEASEPLKGVSRIPDPAALISVLQSIEVKLHQSTHSIEGHLPNQDRAKQLTLRVLNMIDSYTKHLVADFQIVTDVTKSTEDEQGQMRLRLTVQNKGRVPLRDVSFSLNPPMTAVLPADVSFFSPGNVVELEFEGSDQSHSDNSITALRWSDPEWSLKWTARNLAGKLVEDKLELGVEFGRAEVDQDAVDELAAESLGHSPYVTGNAVKTDRNEVFVGRDELLADIRNVIGHSGNVVLLEGNRRAGKSSILWHLVGCDSIPGWIGVYHSLHANEGDNHERAKGVPTVEVFRGIAIETAKSIQRNVGEVLLPDGSVLQQGKPGVVDIVRGAIKEDAPFTYFREYIEVLLDWLESRKLRLLFLLDEFDKLQEGIEDGVTSSGVPENLRFLLQSDTRLTAILTSMKRFRRIREEYFSALYGLGTPFNVTSLTKEDAETLVTKPIKGRLIYAPNAIGRVVFLAARQPYFLQCLCESVFLAAKSSGVRSITVDHVNDAATEVLKRRHFNDLFKYAGTDRKRFILALCHREADGPDPLRLPVIREKLSAHGIDVTEEDLTADLEWLTDLELLDFSGANDGESYSLTVPLMGLWIDTLDYTGLMSKARAESAETENAENE</sequence>
<evidence type="ECO:0000256" key="6">
    <source>
        <dbReference type="ARBA" id="ARBA00022691"/>
    </source>
</evidence>
<evidence type="ECO:0000256" key="8">
    <source>
        <dbReference type="ARBA" id="ARBA00023125"/>
    </source>
</evidence>
<keyword evidence="13" id="KW-1185">Reference proteome</keyword>
<comment type="similarity">
    <text evidence="2">Belongs to the type-I restriction system S methylase family.</text>
</comment>
<evidence type="ECO:0000256" key="9">
    <source>
        <dbReference type="ARBA" id="ARBA00047942"/>
    </source>
</evidence>
<keyword evidence="4 12" id="KW-0489">Methyltransferase</keyword>
<dbReference type="Pfam" id="PF01420">
    <property type="entry name" value="Methylase_S"/>
    <property type="match status" value="1"/>
</dbReference>
<dbReference type="GO" id="GO:0009307">
    <property type="term" value="P:DNA restriction-modification system"/>
    <property type="evidence" value="ECO:0007669"/>
    <property type="project" value="UniProtKB-KW"/>
</dbReference>
<comment type="catalytic activity">
    <reaction evidence="9">
        <text>a 2'-deoxyadenosine in DNA + S-adenosyl-L-methionine = an N(6)-methyl-2'-deoxyadenosine in DNA + S-adenosyl-L-homocysteine + H(+)</text>
        <dbReference type="Rhea" id="RHEA:15197"/>
        <dbReference type="Rhea" id="RHEA-COMP:12418"/>
        <dbReference type="Rhea" id="RHEA-COMP:12419"/>
        <dbReference type="ChEBI" id="CHEBI:15378"/>
        <dbReference type="ChEBI" id="CHEBI:57856"/>
        <dbReference type="ChEBI" id="CHEBI:59789"/>
        <dbReference type="ChEBI" id="CHEBI:90615"/>
        <dbReference type="ChEBI" id="CHEBI:90616"/>
        <dbReference type="EC" id="2.1.1.72"/>
    </reaction>
</comment>
<keyword evidence="5 12" id="KW-0808">Transferase</keyword>
<dbReference type="InterPro" id="IPR027417">
    <property type="entry name" value="P-loop_NTPase"/>
</dbReference>
<evidence type="ECO:0000313" key="13">
    <source>
        <dbReference type="Proteomes" id="UP000319143"/>
    </source>
</evidence>
<proteinExistence type="inferred from homology"/>
<gene>
    <name evidence="12" type="ORF">Poly41_01780</name>
</gene>
<evidence type="ECO:0000259" key="10">
    <source>
        <dbReference type="Pfam" id="PF01420"/>
    </source>
</evidence>
<name>A0A5C6DZK8_9BACT</name>
<dbReference type="GO" id="GO:0003677">
    <property type="term" value="F:DNA binding"/>
    <property type="evidence" value="ECO:0007669"/>
    <property type="project" value="UniProtKB-KW"/>
</dbReference>
<comment type="similarity">
    <text evidence="1">Belongs to the N(4)/N(6)-methyltransferase family.</text>
</comment>
<dbReference type="EMBL" id="SJPV01000001">
    <property type="protein sequence ID" value="TWU41885.1"/>
    <property type="molecule type" value="Genomic_DNA"/>
</dbReference>
<feature type="domain" description="Type I restriction modification DNA specificity" evidence="10">
    <location>
        <begin position="546"/>
        <end position="645"/>
    </location>
</feature>
<evidence type="ECO:0000256" key="1">
    <source>
        <dbReference type="ARBA" id="ARBA00006594"/>
    </source>
</evidence>
<dbReference type="OrthoDB" id="9814572at2"/>
<dbReference type="GO" id="GO:0009007">
    <property type="term" value="F:site-specific DNA-methyltransferase (adenine-specific) activity"/>
    <property type="evidence" value="ECO:0007669"/>
    <property type="project" value="UniProtKB-EC"/>
</dbReference>
<organism evidence="12 13">
    <name type="scientific">Novipirellula artificiosorum</name>
    <dbReference type="NCBI Taxonomy" id="2528016"/>
    <lineage>
        <taxon>Bacteria</taxon>
        <taxon>Pseudomonadati</taxon>
        <taxon>Planctomycetota</taxon>
        <taxon>Planctomycetia</taxon>
        <taxon>Pirellulales</taxon>
        <taxon>Pirellulaceae</taxon>
        <taxon>Novipirellula</taxon>
    </lineage>
</organism>
<evidence type="ECO:0000256" key="7">
    <source>
        <dbReference type="ARBA" id="ARBA00022747"/>
    </source>
</evidence>
<dbReference type="GO" id="GO:0008170">
    <property type="term" value="F:N-methyltransferase activity"/>
    <property type="evidence" value="ECO:0007669"/>
    <property type="project" value="InterPro"/>
</dbReference>
<dbReference type="InterPro" id="IPR044946">
    <property type="entry name" value="Restrct_endonuc_typeI_TRD_sf"/>
</dbReference>
<evidence type="ECO:0000256" key="2">
    <source>
        <dbReference type="ARBA" id="ARBA00010923"/>
    </source>
</evidence>
<dbReference type="InterPro" id="IPR002052">
    <property type="entry name" value="DNA_methylase_N6_adenine_CS"/>
</dbReference>
<dbReference type="GO" id="GO:0032259">
    <property type="term" value="P:methylation"/>
    <property type="evidence" value="ECO:0007669"/>
    <property type="project" value="UniProtKB-KW"/>
</dbReference>
<dbReference type="InterPro" id="IPR003356">
    <property type="entry name" value="DNA_methylase_A-5"/>
</dbReference>
<dbReference type="Gene3D" id="3.40.50.150">
    <property type="entry name" value="Vaccinia Virus protein VP39"/>
    <property type="match status" value="1"/>
</dbReference>
<dbReference type="SUPFAM" id="SSF52540">
    <property type="entry name" value="P-loop containing nucleoside triphosphate hydrolases"/>
    <property type="match status" value="1"/>
</dbReference>
<evidence type="ECO:0000313" key="12">
    <source>
        <dbReference type="EMBL" id="TWU41885.1"/>
    </source>
</evidence>
<feature type="domain" description="DNA methylase adenine-specific" evidence="11">
    <location>
        <begin position="157"/>
        <end position="440"/>
    </location>
</feature>
<dbReference type="PANTHER" id="PTHR42933:SF3">
    <property type="entry name" value="TYPE I RESTRICTION ENZYME MJAVIII METHYLASE SUBUNIT"/>
    <property type="match status" value="1"/>
</dbReference>
<reference evidence="12 13" key="1">
    <citation type="submission" date="2019-02" db="EMBL/GenBank/DDBJ databases">
        <title>Deep-cultivation of Planctomycetes and their phenomic and genomic characterization uncovers novel biology.</title>
        <authorList>
            <person name="Wiegand S."/>
            <person name="Jogler M."/>
            <person name="Boedeker C."/>
            <person name="Pinto D."/>
            <person name="Vollmers J."/>
            <person name="Rivas-Marin E."/>
            <person name="Kohn T."/>
            <person name="Peeters S.H."/>
            <person name="Heuer A."/>
            <person name="Rast P."/>
            <person name="Oberbeckmann S."/>
            <person name="Bunk B."/>
            <person name="Jeske O."/>
            <person name="Meyerdierks A."/>
            <person name="Storesund J.E."/>
            <person name="Kallscheuer N."/>
            <person name="Luecker S."/>
            <person name="Lage O.M."/>
            <person name="Pohl T."/>
            <person name="Merkel B.J."/>
            <person name="Hornburger P."/>
            <person name="Mueller R.-W."/>
            <person name="Bruemmer F."/>
            <person name="Labrenz M."/>
            <person name="Spormann A.M."/>
            <person name="Op Den Camp H."/>
            <person name="Overmann J."/>
            <person name="Amann R."/>
            <person name="Jetten M.S.M."/>
            <person name="Mascher T."/>
            <person name="Medema M.H."/>
            <person name="Devos D.P."/>
            <person name="Kaster A.-K."/>
            <person name="Ovreas L."/>
            <person name="Rohde M."/>
            <person name="Galperin M.Y."/>
            <person name="Jogler C."/>
        </authorList>
    </citation>
    <scope>NUCLEOTIDE SEQUENCE [LARGE SCALE GENOMIC DNA]</scope>
    <source>
        <strain evidence="12 13">Poly41</strain>
    </source>
</reference>
<dbReference type="Proteomes" id="UP000319143">
    <property type="component" value="Unassembled WGS sequence"/>
</dbReference>
<dbReference type="RefSeq" id="WP_146524045.1">
    <property type="nucleotide sequence ID" value="NZ_SJPV01000001.1"/>
</dbReference>
<dbReference type="InterPro" id="IPR000055">
    <property type="entry name" value="Restrct_endonuc_typeI_TRD"/>
</dbReference>
<dbReference type="PROSITE" id="PS00092">
    <property type="entry name" value="N6_MTASE"/>
    <property type="match status" value="1"/>
</dbReference>
<comment type="caution">
    <text evidence="12">The sequence shown here is derived from an EMBL/GenBank/DDBJ whole genome shotgun (WGS) entry which is preliminary data.</text>
</comment>
<keyword evidence="7" id="KW-0680">Restriction system</keyword>
<dbReference type="Gene3D" id="3.40.50.300">
    <property type="entry name" value="P-loop containing nucleotide triphosphate hydrolases"/>
    <property type="match status" value="1"/>
</dbReference>
<dbReference type="PANTHER" id="PTHR42933">
    <property type="entry name" value="SLR6095 PROTEIN"/>
    <property type="match status" value="1"/>
</dbReference>
<dbReference type="InterPro" id="IPR051537">
    <property type="entry name" value="DNA_Adenine_Mtase"/>
</dbReference>
<dbReference type="Gene3D" id="3.90.220.20">
    <property type="entry name" value="DNA methylase specificity domains"/>
    <property type="match status" value="1"/>
</dbReference>
<dbReference type="Pfam" id="PF02384">
    <property type="entry name" value="N6_Mtase"/>
    <property type="match status" value="1"/>
</dbReference>
<dbReference type="InterPro" id="IPR029063">
    <property type="entry name" value="SAM-dependent_MTases_sf"/>
</dbReference>
<dbReference type="EC" id="2.1.1.72" evidence="3"/>
<keyword evidence="8" id="KW-0238">DNA-binding</keyword>
<accession>A0A5C6DZK8</accession>
<evidence type="ECO:0000256" key="3">
    <source>
        <dbReference type="ARBA" id="ARBA00011900"/>
    </source>
</evidence>